<dbReference type="InterPro" id="IPR029058">
    <property type="entry name" value="AB_hydrolase_fold"/>
</dbReference>
<dbReference type="InterPro" id="IPR008220">
    <property type="entry name" value="HAT_MetX-like"/>
</dbReference>
<dbReference type="PANTHER" id="PTHR32268">
    <property type="entry name" value="HOMOSERINE O-ACETYLTRANSFERASE"/>
    <property type="match status" value="1"/>
</dbReference>
<dbReference type="PANTHER" id="PTHR32268:SF11">
    <property type="entry name" value="HOMOSERINE O-ACETYLTRANSFERASE"/>
    <property type="match status" value="1"/>
</dbReference>
<feature type="signal peptide" evidence="2">
    <location>
        <begin position="1"/>
        <end position="25"/>
    </location>
</feature>
<feature type="chain" id="PRO_5046470736" evidence="2">
    <location>
        <begin position="26"/>
        <end position="357"/>
    </location>
</feature>
<dbReference type="Proteomes" id="UP001231124">
    <property type="component" value="Unassembled WGS sequence"/>
</dbReference>
<evidence type="ECO:0000259" key="3">
    <source>
        <dbReference type="Pfam" id="PF00561"/>
    </source>
</evidence>
<feature type="domain" description="AB hydrolase-1" evidence="3">
    <location>
        <begin position="66"/>
        <end position="191"/>
    </location>
</feature>
<proteinExistence type="predicted"/>
<dbReference type="EC" id="2.3.1.31" evidence="4"/>
<protein>
    <submittedName>
        <fullName evidence="4">Homoserine O-acetyltransferase</fullName>
        <ecNumber evidence="4">2.3.1.31</ecNumber>
    </submittedName>
</protein>
<gene>
    <name evidence="4" type="ORF">QO012_003134</name>
</gene>
<evidence type="ECO:0000256" key="1">
    <source>
        <dbReference type="ARBA" id="ARBA00022679"/>
    </source>
</evidence>
<comment type="caution">
    <text evidence="4">The sequence shown here is derived from an EMBL/GenBank/DDBJ whole genome shotgun (WGS) entry which is preliminary data.</text>
</comment>
<evidence type="ECO:0000313" key="4">
    <source>
        <dbReference type="EMBL" id="MDQ0448623.1"/>
    </source>
</evidence>
<dbReference type="Pfam" id="PF00561">
    <property type="entry name" value="Abhydrolase_1"/>
    <property type="match status" value="1"/>
</dbReference>
<dbReference type="RefSeq" id="WP_238207883.1">
    <property type="nucleotide sequence ID" value="NZ_BPQE01000039.1"/>
</dbReference>
<reference evidence="4 5" key="1">
    <citation type="submission" date="2023-07" db="EMBL/GenBank/DDBJ databases">
        <title>Genomic Encyclopedia of Type Strains, Phase IV (KMG-IV): sequencing the most valuable type-strain genomes for metagenomic binning, comparative biology and taxonomic classification.</title>
        <authorList>
            <person name="Goeker M."/>
        </authorList>
    </citation>
    <scope>NUCLEOTIDE SEQUENCE [LARGE SCALE GENOMIC DNA]</scope>
    <source>
        <strain evidence="4 5">DSM 19013</strain>
    </source>
</reference>
<accession>A0ABU0I1Z3</accession>
<keyword evidence="5" id="KW-1185">Reference proteome</keyword>
<dbReference type="InterPro" id="IPR000073">
    <property type="entry name" value="AB_hydrolase_1"/>
</dbReference>
<dbReference type="EMBL" id="JAUSVP010000009">
    <property type="protein sequence ID" value="MDQ0448623.1"/>
    <property type="molecule type" value="Genomic_DNA"/>
</dbReference>
<keyword evidence="1 4" id="KW-0808">Transferase</keyword>
<dbReference type="Gene3D" id="3.40.50.1820">
    <property type="entry name" value="alpha/beta hydrolase"/>
    <property type="match status" value="1"/>
</dbReference>
<evidence type="ECO:0000256" key="2">
    <source>
        <dbReference type="SAM" id="SignalP"/>
    </source>
</evidence>
<sequence>MPALDLVRAAAAGLALSWAAFAAQAADYPAPRAGDWTVRDFRFHTGDVLPELHLHYVTIGDPKGEPVVVLHGTTGSTASMLTAGFAGELFGPGQPLDASRYYIVIPDAIGHGKSSKPSDGLKTRFPKYNYDDMAEAQYRLLTEHLGLTHVRLIIGNSMGGMHTWILGVTHPGYADILVPMASQPSEMASRNWMLRRLLVESIRRDPTYAGGEYTRQPPSLRVANVFFALATSGGTLALQKQAPTGDRADQVVDARLGAPFNADANDYIYQWEASRGYDPSLGLETIRGTVLAINSADDERNPPETGIMERDIKRLKSGRLYLIPASPETSGHGTTAFARFYRQPLEDVLLTAPKLPM</sequence>
<name>A0ABU0I1Z3_9HYPH</name>
<dbReference type="GO" id="GO:0004414">
    <property type="term" value="F:homoserine O-acetyltransferase activity"/>
    <property type="evidence" value="ECO:0007669"/>
    <property type="project" value="UniProtKB-EC"/>
</dbReference>
<evidence type="ECO:0000313" key="5">
    <source>
        <dbReference type="Proteomes" id="UP001231124"/>
    </source>
</evidence>
<dbReference type="NCBIfam" id="NF005071">
    <property type="entry name" value="PRK06489.1"/>
    <property type="match status" value="1"/>
</dbReference>
<keyword evidence="2" id="KW-0732">Signal</keyword>
<dbReference type="SUPFAM" id="SSF53474">
    <property type="entry name" value="alpha/beta-Hydrolases"/>
    <property type="match status" value="1"/>
</dbReference>
<organism evidence="4 5">
    <name type="scientific">Methylobacterium aerolatum</name>
    <dbReference type="NCBI Taxonomy" id="418708"/>
    <lineage>
        <taxon>Bacteria</taxon>
        <taxon>Pseudomonadati</taxon>
        <taxon>Pseudomonadota</taxon>
        <taxon>Alphaproteobacteria</taxon>
        <taxon>Hyphomicrobiales</taxon>
        <taxon>Methylobacteriaceae</taxon>
        <taxon>Methylobacterium</taxon>
    </lineage>
</organism>
<keyword evidence="4" id="KW-0012">Acyltransferase</keyword>